<dbReference type="Pfam" id="PF00903">
    <property type="entry name" value="Glyoxalase"/>
    <property type="match status" value="1"/>
</dbReference>
<dbReference type="Gene3D" id="3.10.180.10">
    <property type="entry name" value="2,3-Dihydroxybiphenyl 1,2-Dioxygenase, domain 1"/>
    <property type="match status" value="1"/>
</dbReference>
<reference evidence="2 3" key="1">
    <citation type="submission" date="2018-10" db="EMBL/GenBank/DDBJ databases">
        <title>Isolation from cow dung.</title>
        <authorList>
            <person name="Ling L."/>
        </authorList>
    </citation>
    <scope>NUCLEOTIDE SEQUENCE [LARGE SCALE GENOMIC DNA]</scope>
    <source>
        <strain evidence="2 3">NEAU-LL90</strain>
    </source>
</reference>
<dbReference type="InterPro" id="IPR004360">
    <property type="entry name" value="Glyas_Fos-R_dOase_dom"/>
</dbReference>
<evidence type="ECO:0000313" key="3">
    <source>
        <dbReference type="Proteomes" id="UP000279275"/>
    </source>
</evidence>
<evidence type="ECO:0000313" key="2">
    <source>
        <dbReference type="EMBL" id="RMI29631.1"/>
    </source>
</evidence>
<comment type="caution">
    <text evidence="2">The sequence shown here is derived from an EMBL/GenBank/DDBJ whole genome shotgun (WGS) entry which is preliminary data.</text>
</comment>
<sequence>MVGATACDVGELRRVPEMNVIGSVISLTVADVAASAEFFADCLEFRTVVAGEGFVCLARDDAAADILLVQGDSDPTAGPAGLAGVTVSFLVTDLADEVRRLQGAGVGTTRLRREPWGEWVLRLTDPNGVRIRLAEWQPPGGF</sequence>
<dbReference type="EMBL" id="RFFH01000013">
    <property type="protein sequence ID" value="RMI29631.1"/>
    <property type="molecule type" value="Genomic_DNA"/>
</dbReference>
<dbReference type="InterPro" id="IPR037523">
    <property type="entry name" value="VOC_core"/>
</dbReference>
<organism evidence="2 3">
    <name type="scientific">Nocardia stercoris</name>
    <dbReference type="NCBI Taxonomy" id="2483361"/>
    <lineage>
        <taxon>Bacteria</taxon>
        <taxon>Bacillati</taxon>
        <taxon>Actinomycetota</taxon>
        <taxon>Actinomycetes</taxon>
        <taxon>Mycobacteriales</taxon>
        <taxon>Nocardiaceae</taxon>
        <taxon>Nocardia</taxon>
    </lineage>
</organism>
<evidence type="ECO:0000259" key="1">
    <source>
        <dbReference type="PROSITE" id="PS51819"/>
    </source>
</evidence>
<accession>A0A3M2KWM4</accession>
<keyword evidence="3" id="KW-1185">Reference proteome</keyword>
<dbReference type="InterPro" id="IPR029068">
    <property type="entry name" value="Glyas_Bleomycin-R_OHBP_Dase"/>
</dbReference>
<name>A0A3M2KWM4_9NOCA</name>
<feature type="domain" description="VOC" evidence="1">
    <location>
        <begin position="20"/>
        <end position="136"/>
    </location>
</feature>
<dbReference type="AlphaFoldDB" id="A0A3M2KWM4"/>
<proteinExistence type="predicted"/>
<dbReference type="SUPFAM" id="SSF54593">
    <property type="entry name" value="Glyoxalase/Bleomycin resistance protein/Dihydroxybiphenyl dioxygenase"/>
    <property type="match status" value="1"/>
</dbReference>
<dbReference type="PROSITE" id="PS51819">
    <property type="entry name" value="VOC"/>
    <property type="match status" value="1"/>
</dbReference>
<protein>
    <submittedName>
        <fullName evidence="2">VOC family protein</fullName>
    </submittedName>
</protein>
<dbReference type="Proteomes" id="UP000279275">
    <property type="component" value="Unassembled WGS sequence"/>
</dbReference>
<dbReference type="CDD" id="cd06587">
    <property type="entry name" value="VOC"/>
    <property type="match status" value="1"/>
</dbReference>
<gene>
    <name evidence="2" type="ORF">EBN03_24785</name>
</gene>